<feature type="transmembrane region" description="Helical" evidence="6">
    <location>
        <begin position="571"/>
        <end position="591"/>
    </location>
</feature>
<protein>
    <recommendedName>
        <fullName evidence="7">Membrane transport protein MMPL domain-containing protein</fullName>
    </recommendedName>
</protein>
<dbReference type="AlphaFoldDB" id="A0A1H0EF16"/>
<feature type="transmembrane region" description="Helical" evidence="6">
    <location>
        <begin position="176"/>
        <end position="193"/>
    </location>
</feature>
<feature type="transmembrane region" description="Helical" evidence="6">
    <location>
        <begin position="545"/>
        <end position="565"/>
    </location>
</feature>
<feature type="transmembrane region" description="Helical" evidence="6">
    <location>
        <begin position="612"/>
        <end position="638"/>
    </location>
</feature>
<keyword evidence="4 6" id="KW-1133">Transmembrane helix</keyword>
<evidence type="ECO:0000313" key="8">
    <source>
        <dbReference type="EMBL" id="SDN80876.1"/>
    </source>
</evidence>
<keyword evidence="2" id="KW-1003">Cell membrane</keyword>
<dbReference type="Proteomes" id="UP000199182">
    <property type="component" value="Unassembled WGS sequence"/>
</dbReference>
<dbReference type="InterPro" id="IPR050545">
    <property type="entry name" value="Mycobact_MmpL"/>
</dbReference>
<dbReference type="SUPFAM" id="SSF82866">
    <property type="entry name" value="Multidrug efflux transporter AcrB transmembrane domain"/>
    <property type="match status" value="2"/>
</dbReference>
<organism evidence="8 9">
    <name type="scientific">Acetanaerobacterium elongatum</name>
    <dbReference type="NCBI Taxonomy" id="258515"/>
    <lineage>
        <taxon>Bacteria</taxon>
        <taxon>Bacillati</taxon>
        <taxon>Bacillota</taxon>
        <taxon>Clostridia</taxon>
        <taxon>Eubacteriales</taxon>
        <taxon>Oscillospiraceae</taxon>
        <taxon>Acetanaerobacterium</taxon>
    </lineage>
</organism>
<dbReference type="PANTHER" id="PTHR33406">
    <property type="entry name" value="MEMBRANE PROTEIN MJ1562-RELATED"/>
    <property type="match status" value="1"/>
</dbReference>
<proteinExistence type="predicted"/>
<dbReference type="InterPro" id="IPR004869">
    <property type="entry name" value="MMPL_dom"/>
</dbReference>
<reference evidence="8 9" key="1">
    <citation type="submission" date="2016-10" db="EMBL/GenBank/DDBJ databases">
        <authorList>
            <person name="de Groot N.N."/>
        </authorList>
    </citation>
    <scope>NUCLEOTIDE SEQUENCE [LARGE SCALE GENOMIC DNA]</scope>
    <source>
        <strain evidence="8 9">CGMCC 1.5012</strain>
    </source>
</reference>
<evidence type="ECO:0000256" key="6">
    <source>
        <dbReference type="SAM" id="Phobius"/>
    </source>
</evidence>
<feature type="transmembrane region" description="Helical" evidence="6">
    <location>
        <begin position="300"/>
        <end position="326"/>
    </location>
</feature>
<comment type="subcellular location">
    <subcellularLocation>
        <location evidence="1">Cell membrane</location>
        <topology evidence="1">Multi-pass membrane protein</topology>
    </subcellularLocation>
</comment>
<keyword evidence="3 6" id="KW-0812">Transmembrane</keyword>
<dbReference type="GO" id="GO:0005886">
    <property type="term" value="C:plasma membrane"/>
    <property type="evidence" value="ECO:0007669"/>
    <property type="project" value="UniProtKB-SubCell"/>
</dbReference>
<feature type="transmembrane region" description="Helical" evidence="6">
    <location>
        <begin position="354"/>
        <end position="371"/>
    </location>
</feature>
<feature type="transmembrane region" description="Helical" evidence="6">
    <location>
        <begin position="650"/>
        <end position="673"/>
    </location>
</feature>
<feature type="domain" description="Membrane transport protein MMPL" evidence="7">
    <location>
        <begin position="131"/>
        <end position="329"/>
    </location>
</feature>
<evidence type="ECO:0000256" key="2">
    <source>
        <dbReference type="ARBA" id="ARBA00022475"/>
    </source>
</evidence>
<feature type="transmembrane region" description="Helical" evidence="6">
    <location>
        <begin position="521"/>
        <end position="538"/>
    </location>
</feature>
<dbReference type="Gene3D" id="1.20.1640.10">
    <property type="entry name" value="Multidrug efflux transporter AcrB transmembrane domain"/>
    <property type="match status" value="2"/>
</dbReference>
<sequence length="696" mass="76343">MTKISQFIVKFKIPILILAVLLMIPSVAGMANTRINYDMLNYLPSNLETIQGQDILLDEFGKGAFSLIIVDGMDAKNVAVIEKKIEAVESVDSVVWYDDIADISVPMKLLPSKYYNAFNNGSATLMAVFFQTSTSEEATMRAISQIRAITGRQCFVTGLSALVTDLKALCEKEEPIYVAIAVTLACAAMMLLLDSWIAPLIFLLSIGMAILYNFGTNIFVGEISYITKALSAVMQLAVTMDYSIFLWHSYCEEKDKYSDHRQAMALAITNTMRSVAGSSLTTVAGFIALCFMTFKLGLDIGIVMAKGVVLGVVSCVTILPALILLFDKPLAKTMHKPLLPPMERLSRLIARRPWVFLIVFAVLIAPAYYGYSHSNVYYDLGNALPKGIDYVIANSKLKDNFNIGSTHLALVDSKLSQKDTNEMIQQLNAVPGVKQTLGLDSVMGADVPEKIVPQTVKKLLQSDKHKLLLINSNYQVASDEVNSQIDALNKILKSYDKGSMLIGEAPCTKDMIRLTSHDFEVVNIISIVAIFIIIAVVLKSASLPVVLLVVIEFAIFINLGIPYYTKLSLPFIAPICISTIQLGSTVDYAILLTNRYIKERFSGLAKHEAAVVALNASIPSIIVSACGFFAATVGVAFYSNIDIISSMCKLMARGAIVSLLSVIFILPAFFMVFDKAICKTTWLYNKLPKAQRLQAE</sequence>
<dbReference type="STRING" id="258515.SAMN05192585_1337"/>
<dbReference type="PANTHER" id="PTHR33406:SF13">
    <property type="entry name" value="MEMBRANE PROTEIN YDFJ"/>
    <property type="match status" value="1"/>
</dbReference>
<evidence type="ECO:0000256" key="4">
    <source>
        <dbReference type="ARBA" id="ARBA00022989"/>
    </source>
</evidence>
<name>A0A1H0EF16_9FIRM</name>
<dbReference type="EMBL" id="FNID01000033">
    <property type="protein sequence ID" value="SDN80876.1"/>
    <property type="molecule type" value="Genomic_DNA"/>
</dbReference>
<gene>
    <name evidence="8" type="ORF">SAMN05192585_1337</name>
</gene>
<keyword evidence="9" id="KW-1185">Reference proteome</keyword>
<feature type="transmembrane region" description="Helical" evidence="6">
    <location>
        <begin position="272"/>
        <end position="294"/>
    </location>
</feature>
<dbReference type="RefSeq" id="WP_092642225.1">
    <property type="nucleotide sequence ID" value="NZ_FNID01000033.1"/>
</dbReference>
<evidence type="ECO:0000256" key="5">
    <source>
        <dbReference type="ARBA" id="ARBA00023136"/>
    </source>
</evidence>
<evidence type="ECO:0000313" key="9">
    <source>
        <dbReference type="Proteomes" id="UP000199182"/>
    </source>
</evidence>
<dbReference type="OrthoDB" id="9782006at2"/>
<feature type="transmembrane region" description="Helical" evidence="6">
    <location>
        <begin position="200"/>
        <end position="220"/>
    </location>
</feature>
<feature type="transmembrane region" description="Helical" evidence="6">
    <location>
        <begin position="232"/>
        <end position="251"/>
    </location>
</feature>
<accession>A0A1H0EF16</accession>
<evidence type="ECO:0000259" key="7">
    <source>
        <dbReference type="Pfam" id="PF03176"/>
    </source>
</evidence>
<keyword evidence="5 6" id="KW-0472">Membrane</keyword>
<evidence type="ECO:0000256" key="3">
    <source>
        <dbReference type="ARBA" id="ARBA00022692"/>
    </source>
</evidence>
<evidence type="ECO:0000256" key="1">
    <source>
        <dbReference type="ARBA" id="ARBA00004651"/>
    </source>
</evidence>
<dbReference type="Pfam" id="PF03176">
    <property type="entry name" value="MMPL"/>
    <property type="match status" value="2"/>
</dbReference>
<feature type="domain" description="Membrane transport protein MMPL" evidence="7">
    <location>
        <begin position="449"/>
        <end position="673"/>
    </location>
</feature>